<keyword evidence="2" id="KW-1133">Transmembrane helix</keyword>
<proteinExistence type="predicted"/>
<evidence type="ECO:0000313" key="3">
    <source>
        <dbReference type="EMBL" id="MDR7360089.1"/>
    </source>
</evidence>
<organism evidence="3 4">
    <name type="scientific">Paeniglutamicibacter sulfureus</name>
    <dbReference type="NCBI Taxonomy" id="43666"/>
    <lineage>
        <taxon>Bacteria</taxon>
        <taxon>Bacillati</taxon>
        <taxon>Actinomycetota</taxon>
        <taxon>Actinomycetes</taxon>
        <taxon>Micrococcales</taxon>
        <taxon>Micrococcaceae</taxon>
        <taxon>Paeniglutamicibacter</taxon>
    </lineage>
</organism>
<dbReference type="Proteomes" id="UP001183817">
    <property type="component" value="Unassembled WGS sequence"/>
</dbReference>
<feature type="region of interest" description="Disordered" evidence="1">
    <location>
        <begin position="1"/>
        <end position="27"/>
    </location>
</feature>
<comment type="caution">
    <text evidence="3">The sequence shown here is derived from an EMBL/GenBank/DDBJ whole genome shotgun (WGS) entry which is preliminary data.</text>
</comment>
<accession>A0ABU2BQ12</accession>
<feature type="transmembrane region" description="Helical" evidence="2">
    <location>
        <begin position="33"/>
        <end position="57"/>
    </location>
</feature>
<evidence type="ECO:0000313" key="4">
    <source>
        <dbReference type="Proteomes" id="UP001183817"/>
    </source>
</evidence>
<feature type="compositionally biased region" description="Basic residues" evidence="1">
    <location>
        <begin position="17"/>
        <end position="27"/>
    </location>
</feature>
<evidence type="ECO:0000256" key="1">
    <source>
        <dbReference type="SAM" id="MobiDB-lite"/>
    </source>
</evidence>
<dbReference type="RefSeq" id="WP_310292830.1">
    <property type="nucleotide sequence ID" value="NZ_JAVDYI010000001.1"/>
</dbReference>
<keyword evidence="4" id="KW-1185">Reference proteome</keyword>
<evidence type="ECO:0008006" key="5">
    <source>
        <dbReference type="Google" id="ProtNLM"/>
    </source>
</evidence>
<evidence type="ECO:0000256" key="2">
    <source>
        <dbReference type="SAM" id="Phobius"/>
    </source>
</evidence>
<gene>
    <name evidence="3" type="ORF">J2S64_003780</name>
</gene>
<keyword evidence="2" id="KW-0812">Transmembrane</keyword>
<reference evidence="3 4" key="1">
    <citation type="submission" date="2023-07" db="EMBL/GenBank/DDBJ databases">
        <title>Sequencing the genomes of 1000 actinobacteria strains.</title>
        <authorList>
            <person name="Klenk H.-P."/>
        </authorList>
    </citation>
    <scope>NUCLEOTIDE SEQUENCE [LARGE SCALE GENOMIC DNA]</scope>
    <source>
        <strain evidence="3 4">DSM 20167</strain>
    </source>
</reference>
<keyword evidence="2" id="KW-0472">Membrane</keyword>
<sequence>MPTDAHQRVLSLGSRHADRHHGRHRGPRRWGRTFLALVLAMGLIGGGLYAAVNFIGIDATVVRQKCTALVGSTLHTLTPDQASNAAVIAAAATKRKMPTRAATIGIATSMQESKLTNIDYGDNAGPDSRGLFQQRPSMGWGTEEQVQDPVYAANRFFQELETFDYESMALTDAAQKVQRSAYPQAYAKHEEEASAFASALTGASPSTLNCTLRPTDGAGSATTVAADLLAATGQKTDDLAGNRVRIAVRGDQGWAIAQWAVANAQKHQTESVSYAGLVWNRSEGRWVPAATTDGYVIISLAGSAK</sequence>
<protein>
    <recommendedName>
        <fullName evidence="5">Heavy metal transporter</fullName>
    </recommendedName>
</protein>
<dbReference type="EMBL" id="JAVDYI010000001">
    <property type="protein sequence ID" value="MDR7360089.1"/>
    <property type="molecule type" value="Genomic_DNA"/>
</dbReference>
<name>A0ABU2BQ12_9MICC</name>